<proteinExistence type="predicted"/>
<keyword evidence="2" id="KW-0378">Hydrolase</keyword>
<keyword evidence="2" id="KW-0540">Nuclease</keyword>
<dbReference type="InterPro" id="IPR005135">
    <property type="entry name" value="Endo/exonuclease/phosphatase"/>
</dbReference>
<reference evidence="2 3" key="1">
    <citation type="submission" date="2021-08" db="EMBL/GenBank/DDBJ databases">
        <title>Comparative Genomics Analysis of the Genus Qipengyuania Reveals Extensive Genetic Diversity and Metabolic Versatility, Including the Description of Fifteen Novel Species.</title>
        <authorList>
            <person name="Liu Y."/>
        </authorList>
    </citation>
    <scope>NUCLEOTIDE SEQUENCE [LARGE SCALE GENOMIC DNA]</scope>
    <source>
        <strain evidence="2 3">YG27</strain>
    </source>
</reference>
<dbReference type="EMBL" id="JAIGNU010000002">
    <property type="protein sequence ID" value="MBX7502159.1"/>
    <property type="molecule type" value="Genomic_DNA"/>
</dbReference>
<dbReference type="SUPFAM" id="SSF56219">
    <property type="entry name" value="DNase I-like"/>
    <property type="match status" value="1"/>
</dbReference>
<accession>A0ABS7JWX3</accession>
<dbReference type="GO" id="GO:0004519">
    <property type="term" value="F:endonuclease activity"/>
    <property type="evidence" value="ECO:0007669"/>
    <property type="project" value="UniProtKB-KW"/>
</dbReference>
<dbReference type="RefSeq" id="WP_221603327.1">
    <property type="nucleotide sequence ID" value="NZ_JAIGNU010000002.1"/>
</dbReference>
<dbReference type="InterPro" id="IPR038772">
    <property type="entry name" value="Sph/SMPD2-like"/>
</dbReference>
<evidence type="ECO:0000259" key="1">
    <source>
        <dbReference type="Pfam" id="PF03372"/>
    </source>
</evidence>
<evidence type="ECO:0000313" key="2">
    <source>
        <dbReference type="EMBL" id="MBX7502159.1"/>
    </source>
</evidence>
<keyword evidence="2" id="KW-0255">Endonuclease</keyword>
<dbReference type="PANTHER" id="PTHR16320:SF23">
    <property type="entry name" value="SPHINGOMYELINASE C 1"/>
    <property type="match status" value="1"/>
</dbReference>
<dbReference type="Gene3D" id="3.60.10.10">
    <property type="entry name" value="Endonuclease/exonuclease/phosphatase"/>
    <property type="match status" value="1"/>
</dbReference>
<dbReference type="Pfam" id="PF03372">
    <property type="entry name" value="Exo_endo_phos"/>
    <property type="match status" value="1"/>
</dbReference>
<protein>
    <submittedName>
        <fullName evidence="2">Endonuclease</fullName>
    </submittedName>
</protein>
<evidence type="ECO:0000313" key="3">
    <source>
        <dbReference type="Proteomes" id="UP000782554"/>
    </source>
</evidence>
<organism evidence="2 3">
    <name type="scientific">Qipengyuania mesophila</name>
    <dbReference type="NCBI Taxonomy" id="2867246"/>
    <lineage>
        <taxon>Bacteria</taxon>
        <taxon>Pseudomonadati</taxon>
        <taxon>Pseudomonadota</taxon>
        <taxon>Alphaproteobacteria</taxon>
        <taxon>Sphingomonadales</taxon>
        <taxon>Erythrobacteraceae</taxon>
        <taxon>Qipengyuania</taxon>
    </lineage>
</organism>
<dbReference type="Proteomes" id="UP000782554">
    <property type="component" value="Unassembled WGS sequence"/>
</dbReference>
<dbReference type="PANTHER" id="PTHR16320">
    <property type="entry name" value="SPHINGOMYELINASE FAMILY MEMBER"/>
    <property type="match status" value="1"/>
</dbReference>
<dbReference type="InterPro" id="IPR036691">
    <property type="entry name" value="Endo/exonu/phosph_ase_sf"/>
</dbReference>
<keyword evidence="3" id="KW-1185">Reference proteome</keyword>
<name>A0ABS7JWX3_9SPHN</name>
<sequence length="293" mass="30848">MTYNIKAQPWPLATGRADAVAAIGERLAAMRAAGRQPNIVLLQEAFTPQARSIAAAAGYRFMARGPTRAPDRGNTLLGADFAAASRWDRGEESAPVLDSGLLILSDYPIVRSESIAFPAGACAGFDCLASKGVMIAWVAVPGQGEPVAVVNTHLNSRNSTHVSVARADRAHVWQVAALRETVLQNISAGTSTIFGGDTNVGLVPSRQAVFDAHAPLGASSRDALKEALVGLKVDPGSLEEADGVVARNKDMIIFADGRSRHFEILDASVPFPVNGPDALSDHAGFVVRFQLSE</sequence>
<comment type="caution">
    <text evidence="2">The sequence shown here is derived from an EMBL/GenBank/DDBJ whole genome shotgun (WGS) entry which is preliminary data.</text>
</comment>
<gene>
    <name evidence="2" type="ORF">K3181_11970</name>
</gene>
<feature type="domain" description="Endonuclease/exonuclease/phosphatase" evidence="1">
    <location>
        <begin position="1"/>
        <end position="200"/>
    </location>
</feature>